<evidence type="ECO:0000256" key="3">
    <source>
        <dbReference type="ARBA" id="ARBA00022989"/>
    </source>
</evidence>
<comment type="subcellular location">
    <subcellularLocation>
        <location evidence="1">Membrane</location>
        <topology evidence="1">Multi-pass membrane protein</topology>
    </subcellularLocation>
</comment>
<evidence type="ECO:0000256" key="4">
    <source>
        <dbReference type="ARBA" id="ARBA00023136"/>
    </source>
</evidence>
<sequence>MALLLRAFNNAMIAKPMLTTSIATGFCYGTGDGLAQTIDIKKGNREHYDTHRLLVFTLFGISMAGPIYYTWFRKIDTMPKLLEGLVKWNQTKHLTREFRKQLSDSLHKGNIENMSMKQFRQEFKNHFDTFDKPIIRSKTILVAKVYADQFIFSSLYPIFFFMTTGVLLANTKKEDFEYIKQNKNLNYAKINKSIVDSWENLKKKYLTIYIADCAVWPMAQMANFAFIPVAYQALYVNSLNILWNAFICYVSQEGY</sequence>
<evidence type="ECO:0000256" key="5">
    <source>
        <dbReference type="SAM" id="Phobius"/>
    </source>
</evidence>
<dbReference type="EMBL" id="MN739785">
    <property type="protein sequence ID" value="QHT26344.1"/>
    <property type="molecule type" value="Genomic_DNA"/>
</dbReference>
<keyword evidence="2 5" id="KW-0812">Transmembrane</keyword>
<dbReference type="AlphaFoldDB" id="A0A6C0EB84"/>
<accession>A0A6C0EB84</accession>
<dbReference type="Pfam" id="PF04117">
    <property type="entry name" value="Mpv17_PMP22"/>
    <property type="match status" value="1"/>
</dbReference>
<dbReference type="PANTHER" id="PTHR11266">
    <property type="entry name" value="PEROXISOMAL MEMBRANE PROTEIN 2, PXMP2 MPV17"/>
    <property type="match status" value="1"/>
</dbReference>
<protein>
    <recommendedName>
        <fullName evidence="7">Mpv17/PMP22 family protein</fullName>
    </recommendedName>
</protein>
<reference evidence="6" key="1">
    <citation type="journal article" date="2020" name="Nature">
        <title>Giant virus diversity and host interactions through global metagenomics.</title>
        <authorList>
            <person name="Schulz F."/>
            <person name="Roux S."/>
            <person name="Paez-Espino D."/>
            <person name="Jungbluth S."/>
            <person name="Walsh D.A."/>
            <person name="Denef V.J."/>
            <person name="McMahon K.D."/>
            <person name="Konstantinidis K.T."/>
            <person name="Eloe-Fadrosh E.A."/>
            <person name="Kyrpides N.C."/>
            <person name="Woyke T."/>
        </authorList>
    </citation>
    <scope>NUCLEOTIDE SEQUENCE</scope>
    <source>
        <strain evidence="6">GVMAG-M-3300023179-27</strain>
    </source>
</reference>
<feature type="transmembrane region" description="Helical" evidence="5">
    <location>
        <begin position="150"/>
        <end position="170"/>
    </location>
</feature>
<dbReference type="PANTHER" id="PTHR11266:SF17">
    <property type="entry name" value="PROTEIN MPV17"/>
    <property type="match status" value="1"/>
</dbReference>
<keyword evidence="4 5" id="KW-0472">Membrane</keyword>
<proteinExistence type="predicted"/>
<dbReference type="InterPro" id="IPR007248">
    <property type="entry name" value="Mpv17_PMP22"/>
</dbReference>
<name>A0A6C0EB84_9ZZZZ</name>
<evidence type="ECO:0000256" key="2">
    <source>
        <dbReference type="ARBA" id="ARBA00022692"/>
    </source>
</evidence>
<keyword evidence="3 5" id="KW-1133">Transmembrane helix</keyword>
<dbReference type="GO" id="GO:0005737">
    <property type="term" value="C:cytoplasm"/>
    <property type="evidence" value="ECO:0007669"/>
    <property type="project" value="TreeGrafter"/>
</dbReference>
<feature type="transmembrane region" description="Helical" evidence="5">
    <location>
        <begin position="53"/>
        <end position="72"/>
    </location>
</feature>
<evidence type="ECO:0000313" key="6">
    <source>
        <dbReference type="EMBL" id="QHT26344.1"/>
    </source>
</evidence>
<evidence type="ECO:0000256" key="1">
    <source>
        <dbReference type="ARBA" id="ARBA00004141"/>
    </source>
</evidence>
<dbReference type="GO" id="GO:0016020">
    <property type="term" value="C:membrane"/>
    <property type="evidence" value="ECO:0007669"/>
    <property type="project" value="UniProtKB-SubCell"/>
</dbReference>
<evidence type="ECO:0008006" key="7">
    <source>
        <dbReference type="Google" id="ProtNLM"/>
    </source>
</evidence>
<organism evidence="6">
    <name type="scientific">viral metagenome</name>
    <dbReference type="NCBI Taxonomy" id="1070528"/>
    <lineage>
        <taxon>unclassified sequences</taxon>
        <taxon>metagenomes</taxon>
        <taxon>organismal metagenomes</taxon>
    </lineage>
</organism>